<name>A0A1H3BBG2_9PSEU</name>
<sequence>MTHVEHESGAPATEPAVARADKNLSTEYIPPRTDLERRLADMWAERLKVRPVGVDDDFFELGGHSLAAAELLVDIASATGVEVSAQTLFLQPSIAELAAALETGTGAQG</sequence>
<dbReference type="OrthoDB" id="3700863at2"/>
<dbReference type="EMBL" id="FNOK01000010">
    <property type="protein sequence ID" value="SDX39282.1"/>
    <property type="molecule type" value="Genomic_DNA"/>
</dbReference>
<evidence type="ECO:0000256" key="2">
    <source>
        <dbReference type="ARBA" id="ARBA00022450"/>
    </source>
</evidence>
<dbReference type="GO" id="GO:0005829">
    <property type="term" value="C:cytosol"/>
    <property type="evidence" value="ECO:0007669"/>
    <property type="project" value="TreeGrafter"/>
</dbReference>
<keyword evidence="2" id="KW-0596">Phosphopantetheine</keyword>
<evidence type="ECO:0000259" key="5">
    <source>
        <dbReference type="PROSITE" id="PS50075"/>
    </source>
</evidence>
<evidence type="ECO:0000256" key="4">
    <source>
        <dbReference type="SAM" id="MobiDB-lite"/>
    </source>
</evidence>
<dbReference type="RefSeq" id="WP_093265446.1">
    <property type="nucleotide sequence ID" value="NZ_FNOK01000010.1"/>
</dbReference>
<dbReference type="Proteomes" id="UP000199529">
    <property type="component" value="Unassembled WGS sequence"/>
</dbReference>
<feature type="domain" description="Carrier" evidence="5">
    <location>
        <begin position="30"/>
        <end position="105"/>
    </location>
</feature>
<dbReference type="PANTHER" id="PTHR45527:SF1">
    <property type="entry name" value="FATTY ACID SYNTHASE"/>
    <property type="match status" value="1"/>
</dbReference>
<protein>
    <submittedName>
        <fullName evidence="6">Acyl carrier protein</fullName>
    </submittedName>
</protein>
<dbReference type="SUPFAM" id="SSF47336">
    <property type="entry name" value="ACP-like"/>
    <property type="match status" value="1"/>
</dbReference>
<dbReference type="GO" id="GO:0031177">
    <property type="term" value="F:phosphopantetheine binding"/>
    <property type="evidence" value="ECO:0007669"/>
    <property type="project" value="InterPro"/>
</dbReference>
<dbReference type="STRING" id="418495.SAMN05216215_1010135"/>
<evidence type="ECO:0000313" key="7">
    <source>
        <dbReference type="Proteomes" id="UP000199529"/>
    </source>
</evidence>
<dbReference type="PROSITE" id="PS00012">
    <property type="entry name" value="PHOSPHOPANTETHEINE"/>
    <property type="match status" value="1"/>
</dbReference>
<dbReference type="Pfam" id="PF00550">
    <property type="entry name" value="PP-binding"/>
    <property type="match status" value="1"/>
</dbReference>
<evidence type="ECO:0000256" key="3">
    <source>
        <dbReference type="ARBA" id="ARBA00022553"/>
    </source>
</evidence>
<keyword evidence="3" id="KW-0597">Phosphoprotein</keyword>
<dbReference type="InterPro" id="IPR020806">
    <property type="entry name" value="PKS_PP-bd"/>
</dbReference>
<dbReference type="PROSITE" id="PS50075">
    <property type="entry name" value="CARRIER"/>
    <property type="match status" value="1"/>
</dbReference>
<reference evidence="7" key="1">
    <citation type="submission" date="2016-10" db="EMBL/GenBank/DDBJ databases">
        <authorList>
            <person name="Varghese N."/>
            <person name="Submissions S."/>
        </authorList>
    </citation>
    <scope>NUCLEOTIDE SEQUENCE [LARGE SCALE GENOMIC DNA]</scope>
    <source>
        <strain evidence="7">CGMCC 4.3530</strain>
    </source>
</reference>
<dbReference type="GO" id="GO:0044550">
    <property type="term" value="P:secondary metabolite biosynthetic process"/>
    <property type="evidence" value="ECO:0007669"/>
    <property type="project" value="TreeGrafter"/>
</dbReference>
<proteinExistence type="predicted"/>
<feature type="region of interest" description="Disordered" evidence="4">
    <location>
        <begin position="1"/>
        <end position="28"/>
    </location>
</feature>
<dbReference type="FunFam" id="1.10.1200.10:FF:000005">
    <property type="entry name" value="Nonribosomal peptide synthetase 1"/>
    <property type="match status" value="1"/>
</dbReference>
<dbReference type="InterPro" id="IPR009081">
    <property type="entry name" value="PP-bd_ACP"/>
</dbReference>
<organism evidence="6 7">
    <name type="scientific">Saccharopolyspora shandongensis</name>
    <dbReference type="NCBI Taxonomy" id="418495"/>
    <lineage>
        <taxon>Bacteria</taxon>
        <taxon>Bacillati</taxon>
        <taxon>Actinomycetota</taxon>
        <taxon>Actinomycetes</taxon>
        <taxon>Pseudonocardiales</taxon>
        <taxon>Pseudonocardiaceae</taxon>
        <taxon>Saccharopolyspora</taxon>
    </lineage>
</organism>
<dbReference type="GO" id="GO:0043041">
    <property type="term" value="P:amino acid activation for nonribosomal peptide biosynthetic process"/>
    <property type="evidence" value="ECO:0007669"/>
    <property type="project" value="TreeGrafter"/>
</dbReference>
<accession>A0A1H3BBG2</accession>
<evidence type="ECO:0000313" key="6">
    <source>
        <dbReference type="EMBL" id="SDX39282.1"/>
    </source>
</evidence>
<dbReference type="InterPro" id="IPR036736">
    <property type="entry name" value="ACP-like_sf"/>
</dbReference>
<dbReference type="SMART" id="SM00823">
    <property type="entry name" value="PKS_PP"/>
    <property type="match status" value="1"/>
</dbReference>
<evidence type="ECO:0000256" key="1">
    <source>
        <dbReference type="ARBA" id="ARBA00001957"/>
    </source>
</evidence>
<dbReference type="Gene3D" id="3.40.50.1820">
    <property type="entry name" value="alpha/beta hydrolase"/>
    <property type="match status" value="1"/>
</dbReference>
<dbReference type="AlphaFoldDB" id="A0A1H3BBG2"/>
<dbReference type="PANTHER" id="PTHR45527">
    <property type="entry name" value="NONRIBOSOMAL PEPTIDE SYNTHETASE"/>
    <property type="match status" value="1"/>
</dbReference>
<dbReference type="InterPro" id="IPR029058">
    <property type="entry name" value="AB_hydrolase_fold"/>
</dbReference>
<keyword evidence="7" id="KW-1185">Reference proteome</keyword>
<dbReference type="InterPro" id="IPR006162">
    <property type="entry name" value="Ppantetheine_attach_site"/>
</dbReference>
<comment type="cofactor">
    <cofactor evidence="1">
        <name>pantetheine 4'-phosphate</name>
        <dbReference type="ChEBI" id="CHEBI:47942"/>
    </cofactor>
</comment>
<gene>
    <name evidence="6" type="ORF">SAMN05216215_1010135</name>
</gene>